<dbReference type="InterPro" id="IPR024516">
    <property type="entry name" value="Mce_C"/>
</dbReference>
<feature type="compositionally biased region" description="Pro residues" evidence="1">
    <location>
        <begin position="413"/>
        <end position="425"/>
    </location>
</feature>
<dbReference type="GO" id="GO:0005576">
    <property type="term" value="C:extracellular region"/>
    <property type="evidence" value="ECO:0007669"/>
    <property type="project" value="TreeGrafter"/>
</dbReference>
<feature type="transmembrane region" description="Helical" evidence="2">
    <location>
        <begin position="12"/>
        <end position="30"/>
    </location>
</feature>
<dbReference type="InterPro" id="IPR052336">
    <property type="entry name" value="MlaD_Phospholipid_Transporter"/>
</dbReference>
<feature type="compositionally biased region" description="Low complexity" evidence="1">
    <location>
        <begin position="426"/>
        <end position="438"/>
    </location>
</feature>
<evidence type="ECO:0000259" key="3">
    <source>
        <dbReference type="Pfam" id="PF02470"/>
    </source>
</evidence>
<keyword evidence="2" id="KW-0472">Membrane</keyword>
<keyword evidence="2" id="KW-1133">Transmembrane helix</keyword>
<feature type="compositionally biased region" description="Pro residues" evidence="1">
    <location>
        <begin position="386"/>
        <end position="404"/>
    </location>
</feature>
<evidence type="ECO:0000256" key="1">
    <source>
        <dbReference type="SAM" id="MobiDB-lite"/>
    </source>
</evidence>
<feature type="domain" description="Mce/MlaD" evidence="3">
    <location>
        <begin position="40"/>
        <end position="113"/>
    </location>
</feature>
<sequence>MKPFAERNPFVIGLAGITVTAGIAVIALQYDKLPFSTSDNDYSAYFAEAGGLQAGAPVQVAGFRVGQVSAVELDGTRVLVDFDVDENVHLGELTEAHIRTKSLLGSKVLEVTPRGDGDLTSTIPLERTRSPYQLPDALGDLSTTISGLNTDTVSAALATLADTFQNTPPDLRAAVEGVGRFSQTLGERDAELRNLLSNASKATGVLSQRADEVAKLVADSNALLAALREQSTALEQISRNLSAFATQLGAFIAENREQMRPALDKLNGVLTIVDNRKERIMLAIKYLNQYTMGLGETVGSGPFFKAYLANLPGQLVQPFIDAAFSDLGLDPNVLPPSQLSDPQTGQPATPALPVPFPRTGQGGEPRLTLPDAITGNPGDPRYPYREPLPAPPPGGPPPGPPAPWPTGQQPTAQPTPSPVFEPAPGEPTAAPEPVNGGQ</sequence>
<dbReference type="InterPro" id="IPR005693">
    <property type="entry name" value="Mce"/>
</dbReference>
<dbReference type="PRINTS" id="PR01782">
    <property type="entry name" value="MCEVIRFACTOR"/>
</dbReference>
<dbReference type="KEGG" id="mmc:Mmcs_1526"/>
<dbReference type="Pfam" id="PF02470">
    <property type="entry name" value="MlaD"/>
    <property type="match status" value="1"/>
</dbReference>
<protein>
    <submittedName>
        <fullName evidence="5">Mammalian cell entry</fullName>
    </submittedName>
</protein>
<keyword evidence="2" id="KW-0812">Transmembrane</keyword>
<reference evidence="5" key="1">
    <citation type="submission" date="2006-06" db="EMBL/GenBank/DDBJ databases">
        <title>Complete sequence of chromosome of Mycobacterium sp. MCS.</title>
        <authorList>
            <consortium name="US DOE Joint Genome Institute"/>
            <person name="Copeland A."/>
            <person name="Lucas S."/>
            <person name="Lapidus A."/>
            <person name="Barry K."/>
            <person name="Detter J.C."/>
            <person name="Glavina del Rio T."/>
            <person name="Hammon N."/>
            <person name="Israni S."/>
            <person name="Dalin E."/>
            <person name="Tice H."/>
            <person name="Pitluck S."/>
            <person name="Martinez M."/>
            <person name="Schmutz J."/>
            <person name="Larimer F."/>
            <person name="Land M."/>
            <person name="Hauser L."/>
            <person name="Kyrpides N."/>
            <person name="Kim E."/>
            <person name="Miller C.D."/>
            <person name="Hughes J.E."/>
            <person name="Anderson A.J."/>
            <person name="Sims R.C."/>
            <person name="Richardson P."/>
        </authorList>
    </citation>
    <scope>NUCLEOTIDE SEQUENCE [LARGE SCALE GENOMIC DNA]</scope>
    <source>
        <strain evidence="5">MCS</strain>
    </source>
</reference>
<accession>A0A5Q5BH93</accession>
<gene>
    <name evidence="5" type="ordered locus">Mmcs_1526</name>
</gene>
<dbReference type="PANTHER" id="PTHR33371:SF18">
    <property type="entry name" value="MCE-FAMILY PROTEIN MCE3C"/>
    <property type="match status" value="1"/>
</dbReference>
<dbReference type="NCBIfam" id="TIGR00996">
    <property type="entry name" value="Mtu_fam_mce"/>
    <property type="match status" value="1"/>
</dbReference>
<dbReference type="Pfam" id="PF11887">
    <property type="entry name" value="Mce4_CUP1"/>
    <property type="match status" value="1"/>
</dbReference>
<evidence type="ECO:0000256" key="2">
    <source>
        <dbReference type="SAM" id="Phobius"/>
    </source>
</evidence>
<organism evidence="5">
    <name type="scientific">Mycobacterium sp. (strain MCS)</name>
    <dbReference type="NCBI Taxonomy" id="164756"/>
    <lineage>
        <taxon>Bacteria</taxon>
        <taxon>Bacillati</taxon>
        <taxon>Actinomycetota</taxon>
        <taxon>Actinomycetes</taxon>
        <taxon>Mycobacteriales</taxon>
        <taxon>Mycobacteriaceae</taxon>
        <taxon>Mycobacterium</taxon>
    </lineage>
</organism>
<feature type="compositionally biased region" description="Polar residues" evidence="1">
    <location>
        <begin position="335"/>
        <end position="347"/>
    </location>
</feature>
<feature type="region of interest" description="Disordered" evidence="1">
    <location>
        <begin position="333"/>
        <end position="438"/>
    </location>
</feature>
<evidence type="ECO:0000259" key="4">
    <source>
        <dbReference type="Pfam" id="PF11887"/>
    </source>
</evidence>
<dbReference type="EMBL" id="CP000384">
    <property type="protein sequence ID" value="ABG07637.1"/>
    <property type="molecule type" value="Genomic_DNA"/>
</dbReference>
<proteinExistence type="predicted"/>
<name>A0A5Q5BH93_MYCSS</name>
<dbReference type="PANTHER" id="PTHR33371">
    <property type="entry name" value="INTERMEMBRANE PHOSPHOLIPID TRANSPORT SYSTEM BINDING PROTEIN MLAD-RELATED"/>
    <property type="match status" value="1"/>
</dbReference>
<dbReference type="AlphaFoldDB" id="A0A5Q5BH93"/>
<dbReference type="InterPro" id="IPR003399">
    <property type="entry name" value="Mce/MlaD"/>
</dbReference>
<feature type="domain" description="Mammalian cell entry C-terminal" evidence="4">
    <location>
        <begin position="121"/>
        <end position="314"/>
    </location>
</feature>
<evidence type="ECO:0000313" key="5">
    <source>
        <dbReference type="EMBL" id="ABG07637.1"/>
    </source>
</evidence>